<evidence type="ECO:0008006" key="3">
    <source>
        <dbReference type="Google" id="ProtNLM"/>
    </source>
</evidence>
<name>A0ABR1U7S1_9PEZI</name>
<dbReference type="Proteomes" id="UP001444661">
    <property type="component" value="Unassembled WGS sequence"/>
</dbReference>
<accession>A0ABR1U7S1</accession>
<sequence length="64" mass="6745">MTPFDPGVVASADLKAELAQMNRSSSTGITAEVARSYGLAVLEAGCNWVIPAPRRTEFSFGSLV</sequence>
<comment type="caution">
    <text evidence="1">The sequence shown here is derived from an EMBL/GenBank/DDBJ whole genome shotgun (WGS) entry which is preliminary data.</text>
</comment>
<evidence type="ECO:0000313" key="2">
    <source>
        <dbReference type="Proteomes" id="UP001444661"/>
    </source>
</evidence>
<keyword evidence="2" id="KW-1185">Reference proteome</keyword>
<gene>
    <name evidence="1" type="ORF">PG993_000173</name>
</gene>
<organism evidence="1 2">
    <name type="scientific">Apiospora rasikravindrae</name>
    <dbReference type="NCBI Taxonomy" id="990691"/>
    <lineage>
        <taxon>Eukaryota</taxon>
        <taxon>Fungi</taxon>
        <taxon>Dikarya</taxon>
        <taxon>Ascomycota</taxon>
        <taxon>Pezizomycotina</taxon>
        <taxon>Sordariomycetes</taxon>
        <taxon>Xylariomycetidae</taxon>
        <taxon>Amphisphaeriales</taxon>
        <taxon>Apiosporaceae</taxon>
        <taxon>Apiospora</taxon>
    </lineage>
</organism>
<dbReference type="EMBL" id="JAQQWK010000001">
    <property type="protein sequence ID" value="KAK8054946.1"/>
    <property type="molecule type" value="Genomic_DNA"/>
</dbReference>
<proteinExistence type="predicted"/>
<protein>
    <recommendedName>
        <fullName evidence="3">Transposase</fullName>
    </recommendedName>
</protein>
<reference evidence="1 2" key="1">
    <citation type="submission" date="2023-01" db="EMBL/GenBank/DDBJ databases">
        <title>Analysis of 21 Apiospora genomes using comparative genomics revels a genus with tremendous synthesis potential of carbohydrate active enzymes and secondary metabolites.</title>
        <authorList>
            <person name="Sorensen T."/>
        </authorList>
    </citation>
    <scope>NUCLEOTIDE SEQUENCE [LARGE SCALE GENOMIC DNA]</scope>
    <source>
        <strain evidence="1 2">CBS 33761</strain>
    </source>
</reference>
<evidence type="ECO:0000313" key="1">
    <source>
        <dbReference type="EMBL" id="KAK8054946.1"/>
    </source>
</evidence>